<evidence type="ECO:0000313" key="1">
    <source>
        <dbReference type="EMBL" id="MBO3734311.1"/>
    </source>
</evidence>
<gene>
    <name evidence="1" type="ORF">J5V16_15895</name>
</gene>
<comment type="caution">
    <text evidence="1">The sequence shown here is derived from an EMBL/GenBank/DDBJ whole genome shotgun (WGS) entry which is preliminary data.</text>
</comment>
<accession>A0ABS3U7S8</accession>
<dbReference type="RefSeq" id="WP_208497411.1">
    <property type="nucleotide sequence ID" value="NZ_JAGFNP010000008.1"/>
</dbReference>
<dbReference type="Proteomes" id="UP000681341">
    <property type="component" value="Unassembled WGS sequence"/>
</dbReference>
<protein>
    <submittedName>
        <fullName evidence="1">Uncharacterized protein</fullName>
    </submittedName>
</protein>
<reference evidence="1 2" key="1">
    <citation type="submission" date="2021-03" db="EMBL/GenBank/DDBJ databases">
        <title>Glycomyces sp. nov., a novel actinomycete isolated from soil.</title>
        <authorList>
            <person name="Yang X."/>
            <person name="Xu X."/>
        </authorList>
    </citation>
    <scope>NUCLEOTIDE SEQUENCE [LARGE SCALE GENOMIC DNA]</scope>
    <source>
        <strain evidence="1 2">NEAU-S30</strain>
    </source>
</reference>
<evidence type="ECO:0000313" key="2">
    <source>
        <dbReference type="Proteomes" id="UP000681341"/>
    </source>
</evidence>
<sequence length="144" mass="15926">MTPESEPFTPGERITLAAEAVLLRAELVDHRDERQADFDRLAQMWQPTMDDVDSANELQAMAINTYTTARIENAEDLAILNRAVALVDQSVALIERPTRSLTPHLAPTLGQLQAALFDLERYEELLPPLDALGFLLAEVAAADD</sequence>
<proteinExistence type="predicted"/>
<dbReference type="EMBL" id="JAGFNP010000008">
    <property type="protein sequence ID" value="MBO3734311.1"/>
    <property type="molecule type" value="Genomic_DNA"/>
</dbReference>
<organism evidence="1 2">
    <name type="scientific">Glycomyces niveus</name>
    <dbReference type="NCBI Taxonomy" id="2820287"/>
    <lineage>
        <taxon>Bacteria</taxon>
        <taxon>Bacillati</taxon>
        <taxon>Actinomycetota</taxon>
        <taxon>Actinomycetes</taxon>
        <taxon>Glycomycetales</taxon>
        <taxon>Glycomycetaceae</taxon>
        <taxon>Glycomyces</taxon>
    </lineage>
</organism>
<name>A0ABS3U7S8_9ACTN</name>
<keyword evidence="2" id="KW-1185">Reference proteome</keyword>